<dbReference type="NCBIfam" id="NF002981">
    <property type="entry name" value="PRK03695.1"/>
    <property type="match status" value="1"/>
</dbReference>
<dbReference type="EC" id="7.6.2.8" evidence="8"/>
<dbReference type="InterPro" id="IPR003593">
    <property type="entry name" value="AAA+_ATPase"/>
</dbReference>
<dbReference type="PROSITE" id="PS00211">
    <property type="entry name" value="ABC_TRANSPORTER_1"/>
    <property type="match status" value="1"/>
</dbReference>
<dbReference type="SUPFAM" id="SSF52540">
    <property type="entry name" value="P-loop containing nucleoside triphosphate hydrolases"/>
    <property type="match status" value="1"/>
</dbReference>
<dbReference type="PANTHER" id="PTHR42734:SF18">
    <property type="entry name" value="VITAMIN B12 IMPORT ATP-BINDING PROTEIN BTUD"/>
    <property type="match status" value="1"/>
</dbReference>
<dbReference type="Proteomes" id="UP000373449">
    <property type="component" value="Unassembled WGS sequence"/>
</dbReference>
<evidence type="ECO:0000313" key="11">
    <source>
        <dbReference type="EMBL" id="VFS51125.1"/>
    </source>
</evidence>
<dbReference type="HAMAP" id="MF_01005">
    <property type="entry name" value="BtuD"/>
    <property type="match status" value="1"/>
</dbReference>
<keyword evidence="11" id="KW-0378">Hydrolase</keyword>
<dbReference type="GO" id="GO:0005886">
    <property type="term" value="C:plasma membrane"/>
    <property type="evidence" value="ECO:0007669"/>
    <property type="project" value="UniProtKB-SubCell"/>
</dbReference>
<keyword evidence="1 8" id="KW-0813">Transport</keyword>
<evidence type="ECO:0000256" key="3">
    <source>
        <dbReference type="ARBA" id="ARBA00022519"/>
    </source>
</evidence>
<dbReference type="InterPro" id="IPR017871">
    <property type="entry name" value="ABC_transporter-like_CS"/>
</dbReference>
<keyword evidence="6 8" id="KW-1278">Translocase</keyword>
<dbReference type="InterPro" id="IPR023693">
    <property type="entry name" value="ABC_transptr_BtuD"/>
</dbReference>
<dbReference type="AlphaFoldDB" id="A0A2C6DQB2"/>
<dbReference type="OrthoDB" id="5292475at2"/>
<dbReference type="PANTHER" id="PTHR42734">
    <property type="entry name" value="METAL TRANSPORT SYSTEM ATP-BINDING PROTEIN TM_0124-RELATED"/>
    <property type="match status" value="1"/>
</dbReference>
<dbReference type="Pfam" id="PF00005">
    <property type="entry name" value="ABC_tran"/>
    <property type="match status" value="1"/>
</dbReference>
<evidence type="ECO:0000256" key="5">
    <source>
        <dbReference type="ARBA" id="ARBA00022840"/>
    </source>
</evidence>
<dbReference type="CDD" id="cd03214">
    <property type="entry name" value="ABC_Iron-Siderophores_B12_Hemin"/>
    <property type="match status" value="1"/>
</dbReference>
<evidence type="ECO:0000256" key="1">
    <source>
        <dbReference type="ARBA" id="ARBA00022448"/>
    </source>
</evidence>
<dbReference type="GO" id="GO:0016887">
    <property type="term" value="F:ATP hydrolysis activity"/>
    <property type="evidence" value="ECO:0007669"/>
    <property type="project" value="InterPro"/>
</dbReference>
<keyword evidence="5 8" id="KW-0067">ATP-binding</keyword>
<dbReference type="EMBL" id="CAADJA010000002">
    <property type="protein sequence ID" value="VFS51125.1"/>
    <property type="molecule type" value="Genomic_DNA"/>
</dbReference>
<reference evidence="10" key="1">
    <citation type="submission" date="2017-09" db="EMBL/GenBank/DDBJ databases">
        <title>FDA dAtabase for Regulatory Grade micrObial Sequences (FDA-ARGOS): Supporting development and validation of Infectious Disease Dx tests.</title>
        <authorList>
            <person name="Minogue T."/>
            <person name="Wolcott M."/>
            <person name="Wasieloski L."/>
            <person name="Aguilar W."/>
            <person name="Moore D."/>
            <person name="Tallon L.J."/>
            <person name="Sadzewicz L."/>
            <person name="Ott S."/>
            <person name="Zhao X."/>
            <person name="Nagaraj S."/>
            <person name="Vavikolanu K."/>
            <person name="Aluvathingal J."/>
            <person name="Nadendla S."/>
            <person name="Sichtig H."/>
        </authorList>
    </citation>
    <scope>NUCLEOTIDE SEQUENCE</scope>
    <source>
        <strain evidence="10">FDAARGOS_387</strain>
    </source>
</reference>
<name>A0A2C6DQB2_9GAMM</name>
<dbReference type="InterPro" id="IPR003439">
    <property type="entry name" value="ABC_transporter-like_ATP-bd"/>
</dbReference>
<evidence type="ECO:0000259" key="9">
    <source>
        <dbReference type="PROSITE" id="PS50893"/>
    </source>
</evidence>
<dbReference type="InterPro" id="IPR027417">
    <property type="entry name" value="P-loop_NTPase"/>
</dbReference>
<proteinExistence type="inferred from homology"/>
<dbReference type="EMBL" id="PDDX01000001">
    <property type="protein sequence ID" value="PHI31001.1"/>
    <property type="molecule type" value="Genomic_DNA"/>
</dbReference>
<keyword evidence="3" id="KW-0997">Cell inner membrane</keyword>
<evidence type="ECO:0000256" key="2">
    <source>
        <dbReference type="ARBA" id="ARBA00022475"/>
    </source>
</evidence>
<accession>A0A2C6DQB2</accession>
<evidence type="ECO:0000256" key="7">
    <source>
        <dbReference type="ARBA" id="ARBA00023136"/>
    </source>
</evidence>
<organism evidence="10 12">
    <name type="scientific">Budvicia aquatica</name>
    <dbReference type="NCBI Taxonomy" id="82979"/>
    <lineage>
        <taxon>Bacteria</taxon>
        <taxon>Pseudomonadati</taxon>
        <taxon>Pseudomonadota</taxon>
        <taxon>Gammaproteobacteria</taxon>
        <taxon>Enterobacterales</taxon>
        <taxon>Budviciaceae</taxon>
        <taxon>Budvicia</taxon>
    </lineage>
</organism>
<gene>
    <name evidence="8 11" type="primary">btuD</name>
    <name evidence="10" type="ORF">CRN84_17515</name>
    <name evidence="11" type="ORF">NCTC12282_04858</name>
</gene>
<dbReference type="Proteomes" id="UP000224974">
    <property type="component" value="Unassembled WGS sequence"/>
</dbReference>
<comment type="function">
    <text evidence="8">Part of the ABC transporter complex BtuCDF involved in vitamin B12 import. Responsible for energy coupling to the transport system.</text>
</comment>
<dbReference type="InterPro" id="IPR050153">
    <property type="entry name" value="Metal_Ion_Import_ABC"/>
</dbReference>
<comment type="catalytic activity">
    <reaction evidence="8">
        <text>an R-cob(III)alamin(out) + ATP + H2O = an R-cob(III)alamin(in) + ADP + phosphate + H(+)</text>
        <dbReference type="Rhea" id="RHEA:17873"/>
        <dbReference type="ChEBI" id="CHEBI:15377"/>
        <dbReference type="ChEBI" id="CHEBI:15378"/>
        <dbReference type="ChEBI" id="CHEBI:30616"/>
        <dbReference type="ChEBI" id="CHEBI:43474"/>
        <dbReference type="ChEBI" id="CHEBI:140785"/>
        <dbReference type="ChEBI" id="CHEBI:456216"/>
        <dbReference type="EC" id="7.6.2.8"/>
    </reaction>
</comment>
<dbReference type="FunFam" id="3.40.50.300:FF:000462">
    <property type="entry name" value="Vitamin B12 import ATP-binding protein BtuD"/>
    <property type="match status" value="1"/>
</dbReference>
<reference evidence="12" key="2">
    <citation type="submission" date="2017-09" db="EMBL/GenBank/DDBJ databases">
        <title>FDA dAtabase for Regulatory Grade micrObial Sequences (FDA-ARGOS): Supporting development and validation of Infectious Disease Dx tests.</title>
        <authorList>
            <person name="Minogue T."/>
            <person name="Wolcott M."/>
            <person name="Wasieloski L."/>
            <person name="Aguilar W."/>
            <person name="Moore D."/>
            <person name="Tallon L."/>
            <person name="Sadzewicz L."/>
            <person name="Ott S."/>
            <person name="Zhao X."/>
            <person name="Nagaraj S."/>
            <person name="Vavikolanu K."/>
            <person name="Aluvathingal J."/>
            <person name="Nadendla S."/>
            <person name="Sichtig H."/>
        </authorList>
    </citation>
    <scope>NUCLEOTIDE SEQUENCE [LARGE SCALE GENOMIC DNA]</scope>
    <source>
        <strain evidence="12">FDAARGOS_387</strain>
    </source>
</reference>
<evidence type="ECO:0000256" key="8">
    <source>
        <dbReference type="HAMAP-Rule" id="MF_01005"/>
    </source>
</evidence>
<evidence type="ECO:0000313" key="10">
    <source>
        <dbReference type="EMBL" id="PHI31001.1"/>
    </source>
</evidence>
<comment type="subunit">
    <text evidence="8">The complex is composed of two ATP-binding proteins (BtuD), two transmembrane proteins (BtuC) and a solute-binding protein (BtuF).</text>
</comment>
<evidence type="ECO:0000313" key="13">
    <source>
        <dbReference type="Proteomes" id="UP000373449"/>
    </source>
</evidence>
<evidence type="ECO:0000256" key="4">
    <source>
        <dbReference type="ARBA" id="ARBA00022741"/>
    </source>
</evidence>
<dbReference type="PROSITE" id="PS50893">
    <property type="entry name" value="ABC_TRANSPORTER_2"/>
    <property type="match status" value="1"/>
</dbReference>
<keyword evidence="4 8" id="KW-0547">Nucleotide-binding</keyword>
<reference evidence="11 13" key="3">
    <citation type="submission" date="2019-03" db="EMBL/GenBank/DDBJ databases">
        <authorList>
            <consortium name="Pathogen Informatics"/>
        </authorList>
    </citation>
    <scope>NUCLEOTIDE SEQUENCE [LARGE SCALE GENOMIC DNA]</scope>
    <source>
        <strain evidence="11 13">NCTC12282</strain>
    </source>
</reference>
<keyword evidence="2 8" id="KW-1003">Cell membrane</keyword>
<dbReference type="STRING" id="1111728.GCA_000427805_02321"/>
<dbReference type="Gene3D" id="3.40.50.300">
    <property type="entry name" value="P-loop containing nucleotide triphosphate hydrolases"/>
    <property type="match status" value="1"/>
</dbReference>
<comment type="subcellular location">
    <subcellularLocation>
        <location evidence="8">Cell membrane</location>
        <topology evidence="8">Peripheral membrane protein</topology>
    </subcellularLocation>
</comment>
<protein>
    <recommendedName>
        <fullName evidence="8">Vitamin B12 import ATP-binding protein BtuD</fullName>
        <ecNumber evidence="8">7.6.2.8</ecNumber>
    </recommendedName>
    <alternativeName>
        <fullName evidence="8">Vitamin B12-transporting ATPase</fullName>
    </alternativeName>
</protein>
<sequence>MLKLTDVSLPPRLSGICTSAECGKQIHIIGPNGAGKSTLLSCIAGLLPFKGSIEFNNGNLDDYSGTELARLRAYLSQQQANRSMMRVFQYLALHQPKRANTHDVEDVLLFLAQQLNLSNKLERSLSQLSGGEWQRVRLAAIFLQVWPSINPDSLILLLDEPMNSLDVAQQSALNRLIRLFCSQGRTAIVSAHNLNHTLHHADEVWMLERGRLVLAGSVTQVMHPENIEPVFGVKFDLFSSGDQRWLMPKDFDGDDVILN</sequence>
<evidence type="ECO:0000313" key="12">
    <source>
        <dbReference type="Proteomes" id="UP000224974"/>
    </source>
</evidence>
<dbReference type="GO" id="GO:0015420">
    <property type="term" value="F:ABC-type vitamin B12 transporter activity"/>
    <property type="evidence" value="ECO:0007669"/>
    <property type="project" value="UniProtKB-UniRule"/>
</dbReference>
<feature type="domain" description="ABC transporter" evidence="9">
    <location>
        <begin position="2"/>
        <end position="234"/>
    </location>
</feature>
<dbReference type="RefSeq" id="WP_029095028.1">
    <property type="nucleotide sequence ID" value="NZ_CAADJA010000002.1"/>
</dbReference>
<keyword evidence="7 8" id="KW-0472">Membrane</keyword>
<comment type="similarity">
    <text evidence="8">Belongs to the ABC transporter superfamily. Vitamin B12 importer (TC 3.A.1.13.1) family.</text>
</comment>
<keyword evidence="12" id="KW-1185">Reference proteome</keyword>
<evidence type="ECO:0000256" key="6">
    <source>
        <dbReference type="ARBA" id="ARBA00022967"/>
    </source>
</evidence>
<feature type="binding site" evidence="8">
    <location>
        <begin position="30"/>
        <end position="37"/>
    </location>
    <ligand>
        <name>ATP</name>
        <dbReference type="ChEBI" id="CHEBI:30616"/>
    </ligand>
</feature>
<dbReference type="SMART" id="SM00382">
    <property type="entry name" value="AAA"/>
    <property type="match status" value="1"/>
</dbReference>
<dbReference type="GO" id="GO:0005524">
    <property type="term" value="F:ATP binding"/>
    <property type="evidence" value="ECO:0007669"/>
    <property type="project" value="UniProtKB-KW"/>
</dbReference>